<evidence type="ECO:0000313" key="6">
    <source>
        <dbReference type="Proteomes" id="UP001198163"/>
    </source>
</evidence>
<dbReference type="EMBL" id="JAINWA010000001">
    <property type="protein sequence ID" value="MCD1653492.1"/>
    <property type="molecule type" value="Genomic_DNA"/>
</dbReference>
<dbReference type="SMART" id="SM00530">
    <property type="entry name" value="HTH_XRE"/>
    <property type="match status" value="1"/>
</dbReference>
<sequence length="214" mass="23280">MKTPSFRDDISGRYASIRSRAGLTKKAFAESLGIHPVVSGDIELGKREPSRDVLVRLARAYGVDLTWLLTGETPEDDSDFSVSVSFIRQEAAAGRGVEISEAAEIQRLPVPRSLIGSRRSDRVRAVEVRGDSMTGIGLGDGDIVLFAPGEEGGDGVFVVSINTRLLVKRVHFDPAGTAVHLISENPSYPVRILTGPDLEDFRVEGRVIAWMHRA</sequence>
<evidence type="ECO:0000256" key="3">
    <source>
        <dbReference type="ARBA" id="ARBA00023163"/>
    </source>
</evidence>
<dbReference type="CDD" id="cd06529">
    <property type="entry name" value="S24_LexA-like"/>
    <property type="match status" value="1"/>
</dbReference>
<dbReference type="SUPFAM" id="SSF47413">
    <property type="entry name" value="lambda repressor-like DNA-binding domains"/>
    <property type="match status" value="1"/>
</dbReference>
<dbReference type="InterPro" id="IPR015927">
    <property type="entry name" value="Peptidase_S24_S26A/B/C"/>
</dbReference>
<name>A0AAE3EFG2_9SPIR</name>
<dbReference type="RefSeq" id="WP_230752529.1">
    <property type="nucleotide sequence ID" value="NZ_JAINWA010000001.1"/>
</dbReference>
<dbReference type="PANTHER" id="PTHR40661:SF3">
    <property type="entry name" value="FELS-1 PROPHAGE TRANSCRIPTIONAL REGULATOR"/>
    <property type="match status" value="1"/>
</dbReference>
<dbReference type="InterPro" id="IPR001387">
    <property type="entry name" value="Cro/C1-type_HTH"/>
</dbReference>
<reference evidence="5" key="1">
    <citation type="submission" date="2021-08" db="EMBL/GenBank/DDBJ databases">
        <title>Comparative analyses of Brucepasteria parasyntrophica and Teretinema zuelzerae.</title>
        <authorList>
            <person name="Song Y."/>
            <person name="Brune A."/>
        </authorList>
    </citation>
    <scope>NUCLEOTIDE SEQUENCE</scope>
    <source>
        <strain evidence="5">DSM 1903</strain>
    </source>
</reference>
<dbReference type="PROSITE" id="PS50943">
    <property type="entry name" value="HTH_CROC1"/>
    <property type="match status" value="1"/>
</dbReference>
<dbReference type="InterPro" id="IPR039418">
    <property type="entry name" value="LexA-like"/>
</dbReference>
<proteinExistence type="predicted"/>
<accession>A0AAE3EFG2</accession>
<dbReference type="AlphaFoldDB" id="A0AAE3EFG2"/>
<dbReference type="InterPro" id="IPR036286">
    <property type="entry name" value="LexA/Signal_pep-like_sf"/>
</dbReference>
<dbReference type="Pfam" id="PF00717">
    <property type="entry name" value="Peptidase_S24"/>
    <property type="match status" value="1"/>
</dbReference>
<evidence type="ECO:0000256" key="1">
    <source>
        <dbReference type="ARBA" id="ARBA00023015"/>
    </source>
</evidence>
<keyword evidence="6" id="KW-1185">Reference proteome</keyword>
<comment type="caution">
    <text evidence="5">The sequence shown here is derived from an EMBL/GenBank/DDBJ whole genome shotgun (WGS) entry which is preliminary data.</text>
</comment>
<dbReference type="Gene3D" id="2.10.109.10">
    <property type="entry name" value="Umud Fragment, subunit A"/>
    <property type="match status" value="1"/>
</dbReference>
<dbReference type="GO" id="GO:0003677">
    <property type="term" value="F:DNA binding"/>
    <property type="evidence" value="ECO:0007669"/>
    <property type="project" value="UniProtKB-KW"/>
</dbReference>
<evidence type="ECO:0000313" key="5">
    <source>
        <dbReference type="EMBL" id="MCD1653492.1"/>
    </source>
</evidence>
<protein>
    <submittedName>
        <fullName evidence="5">LexA family transcriptional regulator</fullName>
    </submittedName>
</protein>
<evidence type="ECO:0000259" key="4">
    <source>
        <dbReference type="PROSITE" id="PS50943"/>
    </source>
</evidence>
<dbReference type="Proteomes" id="UP001198163">
    <property type="component" value="Unassembled WGS sequence"/>
</dbReference>
<dbReference type="PANTHER" id="PTHR40661">
    <property type="match status" value="1"/>
</dbReference>
<evidence type="ECO:0000256" key="2">
    <source>
        <dbReference type="ARBA" id="ARBA00023125"/>
    </source>
</evidence>
<keyword evidence="1" id="KW-0805">Transcription regulation</keyword>
<dbReference type="Gene3D" id="1.10.260.40">
    <property type="entry name" value="lambda repressor-like DNA-binding domains"/>
    <property type="match status" value="1"/>
</dbReference>
<dbReference type="Pfam" id="PF01381">
    <property type="entry name" value="HTH_3"/>
    <property type="match status" value="1"/>
</dbReference>
<feature type="domain" description="HTH cro/C1-type" evidence="4">
    <location>
        <begin position="17"/>
        <end position="68"/>
    </location>
</feature>
<organism evidence="5 6">
    <name type="scientific">Teretinema zuelzerae</name>
    <dbReference type="NCBI Taxonomy" id="156"/>
    <lineage>
        <taxon>Bacteria</taxon>
        <taxon>Pseudomonadati</taxon>
        <taxon>Spirochaetota</taxon>
        <taxon>Spirochaetia</taxon>
        <taxon>Spirochaetales</taxon>
        <taxon>Treponemataceae</taxon>
        <taxon>Teretinema</taxon>
    </lineage>
</organism>
<keyword evidence="3" id="KW-0804">Transcription</keyword>
<gene>
    <name evidence="5" type="ORF">K7J14_02110</name>
</gene>
<keyword evidence="2" id="KW-0238">DNA-binding</keyword>
<dbReference type="CDD" id="cd00093">
    <property type="entry name" value="HTH_XRE"/>
    <property type="match status" value="1"/>
</dbReference>
<dbReference type="InterPro" id="IPR010982">
    <property type="entry name" value="Lambda_DNA-bd_dom_sf"/>
</dbReference>
<dbReference type="SUPFAM" id="SSF51306">
    <property type="entry name" value="LexA/Signal peptidase"/>
    <property type="match status" value="1"/>
</dbReference>